<keyword evidence="2 3" id="KW-0732">Signal</keyword>
<evidence type="ECO:0000313" key="6">
    <source>
        <dbReference type="Proteomes" id="UP001528823"/>
    </source>
</evidence>
<evidence type="ECO:0000256" key="2">
    <source>
        <dbReference type="ARBA" id="ARBA00022729"/>
    </source>
</evidence>
<sequence>MLKAVGLTLVFYCFTLQVCASCQLSVRVTDFPPQYYQDASGQWQGMSVELTEVLLNEMGCTPVYVKVPWQRSFILLKSGQLDLMTNLSITDDRKAFLNFIGPQRDETIVLVVHKNSHYQIKSHAELANLPNKIGFELGSYYGETFDVLFKQDPAFSSHFEAVTHSEQNIHKLNLKRISGFFGDLYSVSHRIKTDSLYHSVKIHPFVINQNWVYFGLSKQSVSIPVLKQLKKAYQEAASQNKFNQVLSRYK</sequence>
<dbReference type="PANTHER" id="PTHR35936:SF19">
    <property type="entry name" value="AMINO-ACID-BINDING PROTEIN YXEM-RELATED"/>
    <property type="match status" value="1"/>
</dbReference>
<evidence type="ECO:0000256" key="3">
    <source>
        <dbReference type="SAM" id="SignalP"/>
    </source>
</evidence>
<dbReference type="Proteomes" id="UP001528823">
    <property type="component" value="Unassembled WGS sequence"/>
</dbReference>
<gene>
    <name evidence="5" type="ORF">ORQ98_01800</name>
</gene>
<dbReference type="Gene3D" id="3.40.190.10">
    <property type="entry name" value="Periplasmic binding protein-like II"/>
    <property type="match status" value="2"/>
</dbReference>
<evidence type="ECO:0000259" key="4">
    <source>
        <dbReference type="SMART" id="SM00062"/>
    </source>
</evidence>
<feature type="signal peptide" evidence="3">
    <location>
        <begin position="1"/>
        <end position="20"/>
    </location>
</feature>
<proteinExistence type="inferred from homology"/>
<comment type="caution">
    <text evidence="5">The sequence shown here is derived from an EMBL/GenBank/DDBJ whole genome shotgun (WGS) entry which is preliminary data.</text>
</comment>
<dbReference type="SMART" id="SM00062">
    <property type="entry name" value="PBPb"/>
    <property type="match status" value="1"/>
</dbReference>
<protein>
    <submittedName>
        <fullName evidence="5">Transporter substrate-binding domain-containing protein</fullName>
    </submittedName>
</protein>
<dbReference type="RefSeq" id="WP_274687063.1">
    <property type="nucleotide sequence ID" value="NZ_JAPMOU010000002.1"/>
</dbReference>
<comment type="similarity">
    <text evidence="1">Belongs to the bacterial solute-binding protein 3 family.</text>
</comment>
<evidence type="ECO:0000313" key="5">
    <source>
        <dbReference type="EMBL" id="MDE1460691.1"/>
    </source>
</evidence>
<feature type="domain" description="Solute-binding protein family 3/N-terminal" evidence="4">
    <location>
        <begin position="23"/>
        <end position="245"/>
    </location>
</feature>
<feature type="chain" id="PRO_5047491704" evidence="3">
    <location>
        <begin position="21"/>
        <end position="250"/>
    </location>
</feature>
<evidence type="ECO:0000256" key="1">
    <source>
        <dbReference type="ARBA" id="ARBA00010333"/>
    </source>
</evidence>
<dbReference type="Pfam" id="PF00497">
    <property type="entry name" value="SBP_bac_3"/>
    <property type="match status" value="1"/>
</dbReference>
<dbReference type="InterPro" id="IPR001638">
    <property type="entry name" value="Solute-binding_3/MltF_N"/>
</dbReference>
<accession>A0ABT5U2V7</accession>
<dbReference type="EMBL" id="JAPMOU010000002">
    <property type="protein sequence ID" value="MDE1460691.1"/>
    <property type="molecule type" value="Genomic_DNA"/>
</dbReference>
<organism evidence="5 6">
    <name type="scientific">Spartinivicinus poritis</name>
    <dbReference type="NCBI Taxonomy" id="2994640"/>
    <lineage>
        <taxon>Bacteria</taxon>
        <taxon>Pseudomonadati</taxon>
        <taxon>Pseudomonadota</taxon>
        <taxon>Gammaproteobacteria</taxon>
        <taxon>Oceanospirillales</taxon>
        <taxon>Zooshikellaceae</taxon>
        <taxon>Spartinivicinus</taxon>
    </lineage>
</organism>
<keyword evidence="6" id="KW-1185">Reference proteome</keyword>
<reference evidence="5 6" key="1">
    <citation type="submission" date="2022-11" db="EMBL/GenBank/DDBJ databases">
        <title>Spartinivicinus poritis sp. nov., isolated from scleractinian coral Porites lutea.</title>
        <authorList>
            <person name="Zhang G."/>
            <person name="Cai L."/>
            <person name="Wei Q."/>
        </authorList>
    </citation>
    <scope>NUCLEOTIDE SEQUENCE [LARGE SCALE GENOMIC DNA]</scope>
    <source>
        <strain evidence="5 6">A2-2</strain>
    </source>
</reference>
<dbReference type="SUPFAM" id="SSF53850">
    <property type="entry name" value="Periplasmic binding protein-like II"/>
    <property type="match status" value="1"/>
</dbReference>
<dbReference type="PANTHER" id="PTHR35936">
    <property type="entry name" value="MEMBRANE-BOUND LYTIC MUREIN TRANSGLYCOSYLASE F"/>
    <property type="match status" value="1"/>
</dbReference>
<name>A0ABT5U2V7_9GAMM</name>